<dbReference type="Pfam" id="PF00072">
    <property type="entry name" value="Response_reg"/>
    <property type="match status" value="1"/>
</dbReference>
<dbReference type="InterPro" id="IPR000160">
    <property type="entry name" value="GGDEF_dom"/>
</dbReference>
<evidence type="ECO:0000259" key="3">
    <source>
        <dbReference type="PROSITE" id="PS50883"/>
    </source>
</evidence>
<dbReference type="PANTHER" id="PTHR33121">
    <property type="entry name" value="CYCLIC DI-GMP PHOSPHODIESTERASE PDEF"/>
    <property type="match status" value="1"/>
</dbReference>
<keyword evidence="1" id="KW-0597">Phosphoprotein</keyword>
<dbReference type="PROSITE" id="PS50887">
    <property type="entry name" value="GGDEF"/>
    <property type="match status" value="1"/>
</dbReference>
<dbReference type="HOGENOM" id="CLU_000445_70_50_7"/>
<dbReference type="PROSITE" id="PS50883">
    <property type="entry name" value="EAL"/>
    <property type="match status" value="1"/>
</dbReference>
<dbReference type="SUPFAM" id="SSF55073">
    <property type="entry name" value="Nucleotide cyclase"/>
    <property type="match status" value="1"/>
</dbReference>
<dbReference type="GO" id="GO:0000160">
    <property type="term" value="P:phosphorelay signal transduction system"/>
    <property type="evidence" value="ECO:0007669"/>
    <property type="project" value="InterPro"/>
</dbReference>
<protein>
    <submittedName>
        <fullName evidence="5">EAL/GGDEF domain protein (CheY like)</fullName>
    </submittedName>
</protein>
<sequence length="573" mass="66829">MVDLKKLKDYTKDMRVLYVEDDLTVQTEMSEFLKRFFPTVVLANNGKEGLEAYKEGNYDLIISDINMPVMNGIEMSKTILGEDQNQSIVIISAYNDSEYLLDLINLGIEYFVLKPVGLKQLTKIIYRVAQAHNNKKLAHLYHESIKKQNIELEKSLEEKSQIINTQIYRDSLTGLDNLCAFMYNTNNHKHLEFTVLMLLDVDNLQHINDLYGTKTGNQVLISFSKLIKEFSEEYYYELYHTSGDQFVLLDQVAYIDTEKYEIEFDILLNRIKEFTFFIDDFKKEISVNATIGMSLGLEHPLKHADMALKNAKDNNKTYAVYNTLIDTTKEMQEKMEWRHKITDALENNRIVPVYQPIVDRDANVIKYESLMRILEIVDNQEILISPDKFLKISLETKQYSLISAMMIYKVLDFLQTNEHTISINLTYSDITNKSFMESLYKRISKENLGNRLIVEITENESVQDYKLLKKSIERFRSLGVKIAIDDFGSGYSNFSQILEIHPEYIKIDGTLIENIDIDSHAFILTKAIVTFFNELGIKVIAEYVHSEKIHEILQEFNIDEFQGYYFSEPLREI</sequence>
<dbReference type="EMBL" id="AFRZ01000001">
    <property type="protein sequence ID" value="EHP28928.1"/>
    <property type="molecule type" value="Genomic_DNA"/>
</dbReference>
<dbReference type="SMART" id="SM00448">
    <property type="entry name" value="REC"/>
    <property type="match status" value="1"/>
</dbReference>
<evidence type="ECO:0000256" key="1">
    <source>
        <dbReference type="PROSITE-ProRule" id="PRU00169"/>
    </source>
</evidence>
<feature type="domain" description="Response regulatory" evidence="2">
    <location>
        <begin position="15"/>
        <end position="129"/>
    </location>
</feature>
<proteinExistence type="predicted"/>
<dbReference type="InterPro" id="IPR035919">
    <property type="entry name" value="EAL_sf"/>
</dbReference>
<dbReference type="InterPro" id="IPR001633">
    <property type="entry name" value="EAL_dom"/>
</dbReference>
<dbReference type="InterPro" id="IPR050706">
    <property type="entry name" value="Cyclic-di-GMP_PDE-like"/>
</dbReference>
<dbReference type="AlphaFoldDB" id="H1FUS1"/>
<dbReference type="SUPFAM" id="SSF141868">
    <property type="entry name" value="EAL domain-like"/>
    <property type="match status" value="1"/>
</dbReference>
<dbReference type="Pfam" id="PF00563">
    <property type="entry name" value="EAL"/>
    <property type="match status" value="1"/>
</dbReference>
<dbReference type="CDD" id="cd01949">
    <property type="entry name" value="GGDEF"/>
    <property type="match status" value="1"/>
</dbReference>
<dbReference type="SUPFAM" id="SSF52172">
    <property type="entry name" value="CheY-like"/>
    <property type="match status" value="1"/>
</dbReference>
<dbReference type="CDD" id="cd17546">
    <property type="entry name" value="REC_hyHK_CKI1_RcsC-like"/>
    <property type="match status" value="1"/>
</dbReference>
<dbReference type="InterPro" id="IPR043128">
    <property type="entry name" value="Rev_trsase/Diguanyl_cyclase"/>
</dbReference>
<reference evidence="5 6" key="1">
    <citation type="journal article" date="2012" name="Proc. Natl. Acad. Sci. U.S.A.">
        <title>Genome and physiology of a model Epsilonproteobacterium responsible for sulfide detoxification in marine oxygen depletion zones.</title>
        <authorList>
            <person name="Grote J."/>
            <person name="Schott T."/>
            <person name="Bruckner C.G."/>
            <person name="Glockner F.O."/>
            <person name="Jost G."/>
            <person name="Teeling H."/>
            <person name="Labrenz M."/>
            <person name="Jurgens K."/>
        </authorList>
    </citation>
    <scope>NUCLEOTIDE SEQUENCE [LARGE SCALE GENOMIC DNA]</scope>
    <source>
        <strain evidence="5 6">GD1</strain>
    </source>
</reference>
<name>H1FUS1_SULGG</name>
<dbReference type="PROSITE" id="PS50110">
    <property type="entry name" value="RESPONSE_REGULATORY"/>
    <property type="match status" value="1"/>
</dbReference>
<dbReference type="STRING" id="929558.SMGD1_0401"/>
<dbReference type="PATRIC" id="fig|929558.5.peg.399"/>
<dbReference type="Pfam" id="PF00990">
    <property type="entry name" value="GGDEF"/>
    <property type="match status" value="1"/>
</dbReference>
<dbReference type="GO" id="GO:0071111">
    <property type="term" value="F:cyclic-guanylate-specific phosphodiesterase activity"/>
    <property type="evidence" value="ECO:0007669"/>
    <property type="project" value="InterPro"/>
</dbReference>
<dbReference type="Proteomes" id="UP000006431">
    <property type="component" value="Unassembled WGS sequence"/>
</dbReference>
<feature type="domain" description="EAL" evidence="3">
    <location>
        <begin position="334"/>
        <end position="573"/>
    </location>
</feature>
<evidence type="ECO:0000313" key="5">
    <source>
        <dbReference type="EMBL" id="EHP28928.1"/>
    </source>
</evidence>
<feature type="modified residue" description="4-aspartylphosphate" evidence="1">
    <location>
        <position position="64"/>
    </location>
</feature>
<dbReference type="PANTHER" id="PTHR33121:SF71">
    <property type="entry name" value="OXYGEN SENSOR PROTEIN DOSP"/>
    <property type="match status" value="1"/>
</dbReference>
<dbReference type="InterPro" id="IPR011006">
    <property type="entry name" value="CheY-like_superfamily"/>
</dbReference>
<dbReference type="CDD" id="cd01948">
    <property type="entry name" value="EAL"/>
    <property type="match status" value="1"/>
</dbReference>
<keyword evidence="6" id="KW-1185">Reference proteome</keyword>
<organism evidence="5 6">
    <name type="scientific">Sulfurimonas gotlandica (strain DSM 19862 / JCM 16533 / GD1)</name>
    <dbReference type="NCBI Taxonomy" id="929558"/>
    <lineage>
        <taxon>Bacteria</taxon>
        <taxon>Pseudomonadati</taxon>
        <taxon>Campylobacterota</taxon>
        <taxon>Epsilonproteobacteria</taxon>
        <taxon>Campylobacterales</taxon>
        <taxon>Sulfurimonadaceae</taxon>
        <taxon>Sulfurimonas</taxon>
    </lineage>
</organism>
<dbReference type="SMART" id="SM00052">
    <property type="entry name" value="EAL"/>
    <property type="match status" value="1"/>
</dbReference>
<dbReference type="eggNOG" id="COG3706">
    <property type="taxonomic scope" value="Bacteria"/>
</dbReference>
<dbReference type="OrthoDB" id="9790732at2"/>
<dbReference type="Gene3D" id="3.40.50.2300">
    <property type="match status" value="1"/>
</dbReference>
<gene>
    <name evidence="5" type="ORF">SMGD1_0401</name>
</gene>
<dbReference type="eggNOG" id="COG2200">
    <property type="taxonomic scope" value="Bacteria"/>
</dbReference>
<evidence type="ECO:0000259" key="4">
    <source>
        <dbReference type="PROSITE" id="PS50887"/>
    </source>
</evidence>
<evidence type="ECO:0000259" key="2">
    <source>
        <dbReference type="PROSITE" id="PS50110"/>
    </source>
</evidence>
<dbReference type="Gene3D" id="3.30.70.270">
    <property type="match status" value="1"/>
</dbReference>
<accession>H1FUS1</accession>
<dbReference type="InterPro" id="IPR029787">
    <property type="entry name" value="Nucleotide_cyclase"/>
</dbReference>
<dbReference type="Gene3D" id="3.20.20.450">
    <property type="entry name" value="EAL domain"/>
    <property type="match status" value="1"/>
</dbReference>
<feature type="domain" description="GGDEF" evidence="4">
    <location>
        <begin position="192"/>
        <end position="323"/>
    </location>
</feature>
<dbReference type="InterPro" id="IPR001789">
    <property type="entry name" value="Sig_transdc_resp-reg_receiver"/>
</dbReference>
<evidence type="ECO:0000313" key="6">
    <source>
        <dbReference type="Proteomes" id="UP000006431"/>
    </source>
</evidence>
<comment type="caution">
    <text evidence="5">The sequence shown here is derived from an EMBL/GenBank/DDBJ whole genome shotgun (WGS) entry which is preliminary data.</text>
</comment>
<dbReference type="SMART" id="SM00267">
    <property type="entry name" value="GGDEF"/>
    <property type="match status" value="1"/>
</dbReference>